<evidence type="ECO:0000313" key="2">
    <source>
        <dbReference type="Proteomes" id="UP000238479"/>
    </source>
</evidence>
<evidence type="ECO:0000313" key="1">
    <source>
        <dbReference type="EMBL" id="PRQ55515.1"/>
    </source>
</evidence>
<proteinExistence type="predicted"/>
<accession>A0A2P6SA11</accession>
<dbReference type="SUPFAM" id="SSF57850">
    <property type="entry name" value="RING/U-box"/>
    <property type="match status" value="1"/>
</dbReference>
<dbReference type="Gramene" id="PRQ55515">
    <property type="protein sequence ID" value="PRQ55515"/>
    <property type="gene ID" value="RchiOBHm_Chr1g0325421"/>
</dbReference>
<dbReference type="EMBL" id="PDCK01000039">
    <property type="protein sequence ID" value="PRQ55515.1"/>
    <property type="molecule type" value="Genomic_DNA"/>
</dbReference>
<sequence length="42" mass="4921">MRELRCAHFFHKDCLYHLTGNKRNCGNDVKLELVGVSEKETK</sequence>
<name>A0A2P6SA11_ROSCH</name>
<keyword evidence="2" id="KW-1185">Reference proteome</keyword>
<dbReference type="AlphaFoldDB" id="A0A2P6SA11"/>
<gene>
    <name evidence="1" type="ORF">RchiOBHm_Chr1g0325421</name>
</gene>
<reference evidence="1 2" key="1">
    <citation type="journal article" date="2018" name="Nat. Genet.">
        <title>The Rosa genome provides new insights in the design of modern roses.</title>
        <authorList>
            <person name="Bendahmane M."/>
        </authorList>
    </citation>
    <scope>NUCLEOTIDE SEQUENCE [LARGE SCALE GENOMIC DNA]</scope>
    <source>
        <strain evidence="2">cv. Old Blush</strain>
    </source>
</reference>
<organism evidence="1 2">
    <name type="scientific">Rosa chinensis</name>
    <name type="common">China rose</name>
    <dbReference type="NCBI Taxonomy" id="74649"/>
    <lineage>
        <taxon>Eukaryota</taxon>
        <taxon>Viridiplantae</taxon>
        <taxon>Streptophyta</taxon>
        <taxon>Embryophyta</taxon>
        <taxon>Tracheophyta</taxon>
        <taxon>Spermatophyta</taxon>
        <taxon>Magnoliopsida</taxon>
        <taxon>eudicotyledons</taxon>
        <taxon>Gunneridae</taxon>
        <taxon>Pentapetalae</taxon>
        <taxon>rosids</taxon>
        <taxon>fabids</taxon>
        <taxon>Rosales</taxon>
        <taxon>Rosaceae</taxon>
        <taxon>Rosoideae</taxon>
        <taxon>Rosoideae incertae sedis</taxon>
        <taxon>Rosa</taxon>
    </lineage>
</organism>
<comment type="caution">
    <text evidence="1">The sequence shown here is derived from an EMBL/GenBank/DDBJ whole genome shotgun (WGS) entry which is preliminary data.</text>
</comment>
<dbReference type="Proteomes" id="UP000238479">
    <property type="component" value="Chromosome 1"/>
</dbReference>
<protein>
    <submittedName>
        <fullName evidence="1">Putative Zinc finger, RING/FYVE/PHD-type</fullName>
    </submittedName>
</protein>